<name>A0ABT2SMM2_9FIRM</name>
<accession>A0ABT2SMM2</accession>
<dbReference type="RefSeq" id="WP_262655024.1">
    <property type="nucleotide sequence ID" value="NZ_JAOQKE010000013.1"/>
</dbReference>
<evidence type="ECO:0000313" key="2">
    <source>
        <dbReference type="Proteomes" id="UP001652338"/>
    </source>
</evidence>
<gene>
    <name evidence="1" type="ORF">OCV47_10415</name>
</gene>
<organism evidence="1 2">
    <name type="scientific">Muricoprocola aceti</name>
    <dbReference type="NCBI Taxonomy" id="2981772"/>
    <lineage>
        <taxon>Bacteria</taxon>
        <taxon>Bacillati</taxon>
        <taxon>Bacillota</taxon>
        <taxon>Clostridia</taxon>
        <taxon>Lachnospirales</taxon>
        <taxon>Lachnospiraceae</taxon>
        <taxon>Muricoprocola</taxon>
    </lineage>
</organism>
<evidence type="ECO:0000313" key="1">
    <source>
        <dbReference type="EMBL" id="MCU6725758.1"/>
    </source>
</evidence>
<dbReference type="Proteomes" id="UP001652338">
    <property type="component" value="Unassembled WGS sequence"/>
</dbReference>
<comment type="caution">
    <text evidence="1">The sequence shown here is derived from an EMBL/GenBank/DDBJ whole genome shotgun (WGS) entry which is preliminary data.</text>
</comment>
<proteinExistence type="predicted"/>
<dbReference type="EMBL" id="JAOQKE010000013">
    <property type="protein sequence ID" value="MCU6725758.1"/>
    <property type="molecule type" value="Genomic_DNA"/>
</dbReference>
<keyword evidence="2" id="KW-1185">Reference proteome</keyword>
<reference evidence="1 2" key="1">
    <citation type="journal article" date="2021" name="ISME Commun">
        <title>Automated analysis of genomic sequences facilitates high-throughput and comprehensive description of bacteria.</title>
        <authorList>
            <person name="Hitch T.C.A."/>
        </authorList>
    </citation>
    <scope>NUCLEOTIDE SEQUENCE [LARGE SCALE GENOMIC DNA]</scope>
    <source>
        <strain evidence="1 2">Sanger_29</strain>
    </source>
</reference>
<protein>
    <submittedName>
        <fullName evidence="1">Uncharacterized protein</fullName>
    </submittedName>
</protein>
<sequence>MQIKGERKALREEIIRLKVEQGYRTDVIARELGLDSVYVRKVIKHYNNSCITRQKFMKEWEWVYKWYRQYQERQQLRQQETQRNILIPWDEYSKGTRWL</sequence>